<protein>
    <submittedName>
        <fullName evidence="1">PIR Superfamily Protein</fullName>
    </submittedName>
</protein>
<evidence type="ECO:0000313" key="1">
    <source>
        <dbReference type="EMBL" id="SBT56745.1"/>
    </source>
</evidence>
<name>A0A1A9AKM4_PLAOA</name>
<proteinExistence type="predicted"/>
<dbReference type="Proteomes" id="UP000078555">
    <property type="component" value="Unassembled WGS sequence"/>
</dbReference>
<dbReference type="Pfam" id="PF05795">
    <property type="entry name" value="Plasmodium_Vir"/>
    <property type="match status" value="1"/>
</dbReference>
<dbReference type="AlphaFoldDB" id="A0A1A9AKM4"/>
<reference evidence="2" key="1">
    <citation type="submission" date="2016-05" db="EMBL/GenBank/DDBJ databases">
        <authorList>
            <person name="Naeem Raeece"/>
        </authorList>
    </citation>
    <scope>NUCLEOTIDE SEQUENCE [LARGE SCALE GENOMIC DNA]</scope>
</reference>
<evidence type="ECO:0000313" key="2">
    <source>
        <dbReference type="Proteomes" id="UP000078555"/>
    </source>
</evidence>
<accession>A0A1A9AKM4</accession>
<sequence length="345" mass="39970">MVTEEDQDMSSLHTKVVYHRFDRDLKDYIHDTNQFWKVFIKNHDLNKLGIFPILAKAFYYVSTMKEHDEIFYDTRWNYLYFWTGSKVLESSESSHFSEIMKLLKTVNSVNGKGKNLYTDDILNINNDKFKNLKDIYDYLENYETINLKIGSSINPTCTAAYKHYVTTTHEFYKQEKSACQHKLKDNYCNLVNLFVQKYDKGNIIKLSCDGMKDPKEKPEIEQETEDLARLRTSPHTQKERAQQIAHLGPTPEEGTRDMAIGAVELPSPAGSTSALTTAFPLLGTASLAFFFLKFTPLGSRLYNSIFSKQIIRSNVEEAQELLENSYEFPNTNIEENSHHIGYHNM</sequence>
<dbReference type="EMBL" id="FLRD01001173">
    <property type="protein sequence ID" value="SBT56745.1"/>
    <property type="molecule type" value="Genomic_DNA"/>
</dbReference>
<organism evidence="1 2">
    <name type="scientific">Plasmodium ovale wallikeri</name>
    <dbReference type="NCBI Taxonomy" id="864142"/>
    <lineage>
        <taxon>Eukaryota</taxon>
        <taxon>Sar</taxon>
        <taxon>Alveolata</taxon>
        <taxon>Apicomplexa</taxon>
        <taxon>Aconoidasida</taxon>
        <taxon>Haemosporida</taxon>
        <taxon>Plasmodiidae</taxon>
        <taxon>Plasmodium</taxon>
        <taxon>Plasmodium (Plasmodium)</taxon>
    </lineage>
</organism>
<dbReference type="InterPro" id="IPR008780">
    <property type="entry name" value="Plasmodium_Vir"/>
</dbReference>
<gene>
    <name evidence="1" type="ORF">POVWA1_078210</name>
</gene>
<keyword evidence="2" id="KW-1185">Reference proteome</keyword>